<dbReference type="EMBL" id="AGNL01004400">
    <property type="protein sequence ID" value="EJK73557.1"/>
    <property type="molecule type" value="Genomic_DNA"/>
</dbReference>
<proteinExistence type="predicted"/>
<organism evidence="1 2">
    <name type="scientific">Thalassiosira oceanica</name>
    <name type="common">Marine diatom</name>
    <dbReference type="NCBI Taxonomy" id="159749"/>
    <lineage>
        <taxon>Eukaryota</taxon>
        <taxon>Sar</taxon>
        <taxon>Stramenopiles</taxon>
        <taxon>Ochrophyta</taxon>
        <taxon>Bacillariophyta</taxon>
        <taxon>Coscinodiscophyceae</taxon>
        <taxon>Thalassiosirophycidae</taxon>
        <taxon>Thalassiosirales</taxon>
        <taxon>Thalassiosiraceae</taxon>
        <taxon>Thalassiosira</taxon>
    </lineage>
</organism>
<keyword evidence="2" id="KW-1185">Reference proteome</keyword>
<dbReference type="AlphaFoldDB" id="K0TNI3"/>
<comment type="caution">
    <text evidence="1">The sequence shown here is derived from an EMBL/GenBank/DDBJ whole genome shotgun (WGS) entry which is preliminary data.</text>
</comment>
<gene>
    <name evidence="1" type="ORF">THAOC_04809</name>
</gene>
<feature type="non-terminal residue" evidence="1">
    <location>
        <position position="1"/>
    </location>
</feature>
<name>K0TNI3_THAOC</name>
<reference evidence="1 2" key="1">
    <citation type="journal article" date="2012" name="Genome Biol.">
        <title>Genome and low-iron response of an oceanic diatom adapted to chronic iron limitation.</title>
        <authorList>
            <person name="Lommer M."/>
            <person name="Specht M."/>
            <person name="Roy A.S."/>
            <person name="Kraemer L."/>
            <person name="Andreson R."/>
            <person name="Gutowska M.A."/>
            <person name="Wolf J."/>
            <person name="Bergner S.V."/>
            <person name="Schilhabel M.B."/>
            <person name="Klostermeier U.C."/>
            <person name="Beiko R.G."/>
            <person name="Rosenstiel P."/>
            <person name="Hippler M."/>
            <person name="Laroche J."/>
        </authorList>
    </citation>
    <scope>NUCLEOTIDE SEQUENCE [LARGE SCALE GENOMIC DNA]</scope>
    <source>
        <strain evidence="1 2">CCMP1005</strain>
    </source>
</reference>
<protein>
    <submittedName>
        <fullName evidence="1">Uncharacterized protein</fullName>
    </submittedName>
</protein>
<evidence type="ECO:0000313" key="2">
    <source>
        <dbReference type="Proteomes" id="UP000266841"/>
    </source>
</evidence>
<accession>K0TNI3</accession>
<sequence>GKSSCFWSTSLKVVRAGRSLQRAGHTGKKIVQDSSRLTMSAKHSQAFQPTQISGQKEVWMVPEGHAALKGLSSIPHLTSVAARRPAGFSIEVTKSYYYFLTFFRFGIPYFYGKFYFFLSLPAADHPAGSAGTTMVGRVEQAPSWPLQPASPGWWPGGPLRRPWHLFIYPHKTPNKMLRPYE</sequence>
<evidence type="ECO:0000313" key="1">
    <source>
        <dbReference type="EMBL" id="EJK73557.1"/>
    </source>
</evidence>
<dbReference type="Proteomes" id="UP000266841">
    <property type="component" value="Unassembled WGS sequence"/>
</dbReference>